<evidence type="ECO:0000313" key="2">
    <source>
        <dbReference type="Proteomes" id="UP000007266"/>
    </source>
</evidence>
<dbReference type="PhylomeDB" id="D6WS83"/>
<dbReference type="Proteomes" id="UP000007266">
    <property type="component" value="Linkage group 7"/>
</dbReference>
<reference evidence="1 2" key="2">
    <citation type="journal article" date="2010" name="Nucleic Acids Res.">
        <title>BeetleBase in 2010: revisions to provide comprehensive genomic information for Tribolium castaneum.</title>
        <authorList>
            <person name="Kim H.S."/>
            <person name="Murphy T."/>
            <person name="Xia J."/>
            <person name="Caragea D."/>
            <person name="Park Y."/>
            <person name="Beeman R.W."/>
            <person name="Lorenzen M.D."/>
            <person name="Butcher S."/>
            <person name="Manak J.R."/>
            <person name="Brown S.J."/>
        </authorList>
    </citation>
    <scope>GENOME REANNOTATION</scope>
    <source>
        <strain evidence="1 2">Georgia GA2</strain>
    </source>
</reference>
<dbReference type="AlphaFoldDB" id="D6WS83"/>
<dbReference type="HOGENOM" id="CLU_878066_0_0_1"/>
<dbReference type="OMA" id="SHETHTY"/>
<evidence type="ECO:0000313" key="1">
    <source>
        <dbReference type="EMBL" id="EFA07100.1"/>
    </source>
</evidence>
<dbReference type="InParanoid" id="D6WS83"/>
<sequence>MHSHSSLVNKGLDSFIQPVGEAQCKEIQNEKTWRGFGGHLVTQIAMNSTTISSITISGSLEQDGTCYGEKYTGSHSWLNVVVQAIVIIQVEDYLARVKLEQNEVSLKSGITCDHTARSCLAVEIGETYWSPLTPQVCDKHFLLYQENGSVIIETQASGLITKYLVVEDEEQIFALKLRKTQPLCSTEVYITEHPELVVYIHFPQEHLPNWHRNPSSQNVDLTLYTNTKFLYIEQSFKRAIAKQHIYAVHRGCLLHREILRNRLTLATLTPSVVSSLIKNEIGYVGKISGEVLYILQCVPRIVQIRREIYVILSYPFR</sequence>
<dbReference type="EMBL" id="KQ971354">
    <property type="protein sequence ID" value="EFA07100.1"/>
    <property type="molecule type" value="Genomic_DNA"/>
</dbReference>
<proteinExistence type="predicted"/>
<reference evidence="1 2" key="1">
    <citation type="journal article" date="2008" name="Nature">
        <title>The genome of the model beetle and pest Tribolium castaneum.</title>
        <authorList>
            <consortium name="Tribolium Genome Sequencing Consortium"/>
            <person name="Richards S."/>
            <person name="Gibbs R.A."/>
            <person name="Weinstock G.M."/>
            <person name="Brown S.J."/>
            <person name="Denell R."/>
            <person name="Beeman R.W."/>
            <person name="Gibbs R."/>
            <person name="Beeman R.W."/>
            <person name="Brown S.J."/>
            <person name="Bucher G."/>
            <person name="Friedrich M."/>
            <person name="Grimmelikhuijzen C.J."/>
            <person name="Klingler M."/>
            <person name="Lorenzen M."/>
            <person name="Richards S."/>
            <person name="Roth S."/>
            <person name="Schroder R."/>
            <person name="Tautz D."/>
            <person name="Zdobnov E.M."/>
            <person name="Muzny D."/>
            <person name="Gibbs R.A."/>
            <person name="Weinstock G.M."/>
            <person name="Attaway T."/>
            <person name="Bell S."/>
            <person name="Buhay C.J."/>
            <person name="Chandrabose M.N."/>
            <person name="Chavez D."/>
            <person name="Clerk-Blankenburg K.P."/>
            <person name="Cree A."/>
            <person name="Dao M."/>
            <person name="Davis C."/>
            <person name="Chacko J."/>
            <person name="Dinh H."/>
            <person name="Dugan-Rocha S."/>
            <person name="Fowler G."/>
            <person name="Garner T.T."/>
            <person name="Garnes J."/>
            <person name="Gnirke A."/>
            <person name="Hawes A."/>
            <person name="Hernandez J."/>
            <person name="Hines S."/>
            <person name="Holder M."/>
            <person name="Hume J."/>
            <person name="Jhangiani S.N."/>
            <person name="Joshi V."/>
            <person name="Khan Z.M."/>
            <person name="Jackson L."/>
            <person name="Kovar C."/>
            <person name="Kowis A."/>
            <person name="Lee S."/>
            <person name="Lewis L.R."/>
            <person name="Margolis J."/>
            <person name="Morgan M."/>
            <person name="Nazareth L.V."/>
            <person name="Nguyen N."/>
            <person name="Okwuonu G."/>
            <person name="Parker D."/>
            <person name="Richards S."/>
            <person name="Ruiz S.J."/>
            <person name="Santibanez J."/>
            <person name="Savard J."/>
            <person name="Scherer S.E."/>
            <person name="Schneider B."/>
            <person name="Sodergren E."/>
            <person name="Tautz D."/>
            <person name="Vattahil S."/>
            <person name="Villasana D."/>
            <person name="White C.S."/>
            <person name="Wright R."/>
            <person name="Park Y."/>
            <person name="Beeman R.W."/>
            <person name="Lord J."/>
            <person name="Oppert B."/>
            <person name="Lorenzen M."/>
            <person name="Brown S."/>
            <person name="Wang L."/>
            <person name="Savard J."/>
            <person name="Tautz D."/>
            <person name="Richards S."/>
            <person name="Weinstock G."/>
            <person name="Gibbs R.A."/>
            <person name="Liu Y."/>
            <person name="Worley K."/>
            <person name="Weinstock G."/>
            <person name="Elsik C.G."/>
            <person name="Reese J.T."/>
            <person name="Elhaik E."/>
            <person name="Landan G."/>
            <person name="Graur D."/>
            <person name="Arensburger P."/>
            <person name="Atkinson P."/>
            <person name="Beeman R.W."/>
            <person name="Beidler J."/>
            <person name="Brown S.J."/>
            <person name="Demuth J.P."/>
            <person name="Drury D.W."/>
            <person name="Du Y.Z."/>
            <person name="Fujiwara H."/>
            <person name="Lorenzen M."/>
            <person name="Maselli V."/>
            <person name="Osanai M."/>
            <person name="Park Y."/>
            <person name="Robertson H.M."/>
            <person name="Tu Z."/>
            <person name="Wang J.J."/>
            <person name="Wang S."/>
            <person name="Richards S."/>
            <person name="Song H."/>
            <person name="Zhang L."/>
            <person name="Sodergren E."/>
            <person name="Werner D."/>
            <person name="Stanke M."/>
            <person name="Morgenstern B."/>
            <person name="Solovyev V."/>
            <person name="Kosarev P."/>
            <person name="Brown G."/>
            <person name="Chen H.C."/>
            <person name="Ermolaeva O."/>
            <person name="Hlavina W."/>
            <person name="Kapustin Y."/>
            <person name="Kiryutin B."/>
            <person name="Kitts P."/>
            <person name="Maglott D."/>
            <person name="Pruitt K."/>
            <person name="Sapojnikov V."/>
            <person name="Souvorov A."/>
            <person name="Mackey A.J."/>
            <person name="Waterhouse R.M."/>
            <person name="Wyder S."/>
            <person name="Zdobnov E.M."/>
            <person name="Zdobnov E.M."/>
            <person name="Wyder S."/>
            <person name="Kriventseva E.V."/>
            <person name="Kadowaki T."/>
            <person name="Bork P."/>
            <person name="Aranda M."/>
            <person name="Bao R."/>
            <person name="Beermann A."/>
            <person name="Berns N."/>
            <person name="Bolognesi R."/>
            <person name="Bonneton F."/>
            <person name="Bopp D."/>
            <person name="Brown S.J."/>
            <person name="Bucher G."/>
            <person name="Butts T."/>
            <person name="Chaumot A."/>
            <person name="Denell R.E."/>
            <person name="Ferrier D.E."/>
            <person name="Friedrich M."/>
            <person name="Gordon C.M."/>
            <person name="Jindra M."/>
            <person name="Klingler M."/>
            <person name="Lan Q."/>
            <person name="Lattorff H.M."/>
            <person name="Laudet V."/>
            <person name="von Levetsow C."/>
            <person name="Liu Z."/>
            <person name="Lutz R."/>
            <person name="Lynch J.A."/>
            <person name="da Fonseca R.N."/>
            <person name="Posnien N."/>
            <person name="Reuter R."/>
            <person name="Roth S."/>
            <person name="Savard J."/>
            <person name="Schinko J.B."/>
            <person name="Schmitt C."/>
            <person name="Schoppmeier M."/>
            <person name="Schroder R."/>
            <person name="Shippy T.D."/>
            <person name="Simonnet F."/>
            <person name="Marques-Souza H."/>
            <person name="Tautz D."/>
            <person name="Tomoyasu Y."/>
            <person name="Trauner J."/>
            <person name="Van der Zee M."/>
            <person name="Vervoort M."/>
            <person name="Wittkopp N."/>
            <person name="Wimmer E.A."/>
            <person name="Yang X."/>
            <person name="Jones A.K."/>
            <person name="Sattelle D.B."/>
            <person name="Ebert P.R."/>
            <person name="Nelson D."/>
            <person name="Scott J.G."/>
            <person name="Beeman R.W."/>
            <person name="Muthukrishnan S."/>
            <person name="Kramer K.J."/>
            <person name="Arakane Y."/>
            <person name="Beeman R.W."/>
            <person name="Zhu Q."/>
            <person name="Hogenkamp D."/>
            <person name="Dixit R."/>
            <person name="Oppert B."/>
            <person name="Jiang H."/>
            <person name="Zou Z."/>
            <person name="Marshall J."/>
            <person name="Elpidina E."/>
            <person name="Vinokurov K."/>
            <person name="Oppert C."/>
            <person name="Zou Z."/>
            <person name="Evans J."/>
            <person name="Lu Z."/>
            <person name="Zhao P."/>
            <person name="Sumathipala N."/>
            <person name="Altincicek B."/>
            <person name="Vilcinskas A."/>
            <person name="Williams M."/>
            <person name="Hultmark D."/>
            <person name="Hetru C."/>
            <person name="Jiang H."/>
            <person name="Grimmelikhuijzen C.J."/>
            <person name="Hauser F."/>
            <person name="Cazzamali G."/>
            <person name="Williamson M."/>
            <person name="Park Y."/>
            <person name="Li B."/>
            <person name="Tanaka Y."/>
            <person name="Predel R."/>
            <person name="Neupert S."/>
            <person name="Schachtner J."/>
            <person name="Verleyen P."/>
            <person name="Raible F."/>
            <person name="Bork P."/>
            <person name="Friedrich M."/>
            <person name="Walden K.K."/>
            <person name="Robertson H.M."/>
            <person name="Angeli S."/>
            <person name="Foret S."/>
            <person name="Bucher G."/>
            <person name="Schuetz S."/>
            <person name="Maleszka R."/>
            <person name="Wimmer E.A."/>
            <person name="Beeman R.W."/>
            <person name="Lorenzen M."/>
            <person name="Tomoyasu Y."/>
            <person name="Miller S.C."/>
            <person name="Grossmann D."/>
            <person name="Bucher G."/>
        </authorList>
    </citation>
    <scope>NUCLEOTIDE SEQUENCE [LARGE SCALE GENOMIC DNA]</scope>
    <source>
        <strain evidence="1 2">Georgia GA2</strain>
    </source>
</reference>
<protein>
    <submittedName>
        <fullName evidence="1">Uncharacterized protein</fullName>
    </submittedName>
</protein>
<name>D6WS83_TRICA</name>
<dbReference type="Pfam" id="PF24664">
    <property type="entry name" value="Monjiviricetes_fusion"/>
    <property type="match status" value="1"/>
</dbReference>
<gene>
    <name evidence="1" type="primary">GLEAN_10090</name>
    <name evidence="1" type="ORF">TcasGA2_TC010090</name>
</gene>
<accession>D6WS83</accession>
<organism evidence="1 2">
    <name type="scientific">Tribolium castaneum</name>
    <name type="common">Red flour beetle</name>
    <dbReference type="NCBI Taxonomy" id="7070"/>
    <lineage>
        <taxon>Eukaryota</taxon>
        <taxon>Metazoa</taxon>
        <taxon>Ecdysozoa</taxon>
        <taxon>Arthropoda</taxon>
        <taxon>Hexapoda</taxon>
        <taxon>Insecta</taxon>
        <taxon>Pterygota</taxon>
        <taxon>Neoptera</taxon>
        <taxon>Endopterygota</taxon>
        <taxon>Coleoptera</taxon>
        <taxon>Polyphaga</taxon>
        <taxon>Cucujiformia</taxon>
        <taxon>Tenebrionidae</taxon>
        <taxon>Tenebrionidae incertae sedis</taxon>
        <taxon>Tribolium</taxon>
    </lineage>
</organism>
<keyword evidence="2" id="KW-1185">Reference proteome</keyword>